<proteinExistence type="predicted"/>
<dbReference type="EMBL" id="SODV01000001">
    <property type="protein sequence ID" value="TDX00860.1"/>
    <property type="molecule type" value="Genomic_DNA"/>
</dbReference>
<gene>
    <name evidence="3" type="ORF">EDB95_1889</name>
</gene>
<evidence type="ECO:0000313" key="4">
    <source>
        <dbReference type="Proteomes" id="UP000294498"/>
    </source>
</evidence>
<keyword evidence="1" id="KW-0812">Transmembrane</keyword>
<dbReference type="PANTHER" id="PTHR16255">
    <property type="entry name" value="REQUIRED FOR MEIOTIC NUCLEAR DIVISION PROTEIN 1 HOMOLOG"/>
    <property type="match status" value="1"/>
</dbReference>
<feature type="domain" description="DUF155" evidence="2">
    <location>
        <begin position="45"/>
        <end position="209"/>
    </location>
</feature>
<accession>A0A4R8DRM3</accession>
<evidence type="ECO:0000259" key="2">
    <source>
        <dbReference type="Pfam" id="PF02582"/>
    </source>
</evidence>
<keyword evidence="1" id="KW-1133">Transmembrane helix</keyword>
<dbReference type="AlphaFoldDB" id="A0A4R8DRM3"/>
<dbReference type="Proteomes" id="UP000294498">
    <property type="component" value="Unassembled WGS sequence"/>
</dbReference>
<organism evidence="3 4">
    <name type="scientific">Dinghuibacter silviterrae</name>
    <dbReference type="NCBI Taxonomy" id="1539049"/>
    <lineage>
        <taxon>Bacteria</taxon>
        <taxon>Pseudomonadati</taxon>
        <taxon>Bacteroidota</taxon>
        <taxon>Chitinophagia</taxon>
        <taxon>Chitinophagales</taxon>
        <taxon>Chitinophagaceae</taxon>
        <taxon>Dinghuibacter</taxon>
    </lineage>
</organism>
<dbReference type="InterPro" id="IPR051624">
    <property type="entry name" value="RMD1/Sad1-interacting"/>
</dbReference>
<dbReference type="OrthoDB" id="942290at2"/>
<keyword evidence="4" id="KW-1185">Reference proteome</keyword>
<name>A0A4R8DRM3_9BACT</name>
<keyword evidence="1" id="KW-0472">Membrane</keyword>
<evidence type="ECO:0000313" key="3">
    <source>
        <dbReference type="EMBL" id="TDX00860.1"/>
    </source>
</evidence>
<dbReference type="Pfam" id="PF02582">
    <property type="entry name" value="DUF155"/>
    <property type="match status" value="1"/>
</dbReference>
<dbReference type="RefSeq" id="WP_133992915.1">
    <property type="nucleotide sequence ID" value="NZ_SODV01000001.1"/>
</dbReference>
<sequence>MLKVQSYQVADSIDIRSFRSMYKEDIYQFDAAELFYKTGAQSFTYVFKYGVVCFINVDAAGIRAFIEKIAPYSKNLLEAQFSEEFEVDVNAREPRIGYNKIELAGADVQALRLVMLNVSQSVALDYYSELTERLQEETNAHTQVLEKKGKLDISGNNLTRYIAKTLNLKNRISENLYVFDSPPETWEDEQLNKIDQGLKATFDLQERFRDIREGLEIIKENLDLFKDLLQYRNSTFLEWIIIVLVFLEVLNLLIDKIFK</sequence>
<protein>
    <submittedName>
        <fullName evidence="3">Putative Rmd1/YagE family protein</fullName>
    </submittedName>
</protein>
<reference evidence="3 4" key="1">
    <citation type="submission" date="2019-03" db="EMBL/GenBank/DDBJ databases">
        <title>Genomic Encyclopedia of Type Strains, Phase IV (KMG-IV): sequencing the most valuable type-strain genomes for metagenomic binning, comparative biology and taxonomic classification.</title>
        <authorList>
            <person name="Goeker M."/>
        </authorList>
    </citation>
    <scope>NUCLEOTIDE SEQUENCE [LARGE SCALE GENOMIC DNA]</scope>
    <source>
        <strain evidence="3 4">DSM 100059</strain>
    </source>
</reference>
<dbReference type="InterPro" id="IPR003734">
    <property type="entry name" value="DUF155"/>
</dbReference>
<evidence type="ECO:0000256" key="1">
    <source>
        <dbReference type="SAM" id="Phobius"/>
    </source>
</evidence>
<comment type="caution">
    <text evidence="3">The sequence shown here is derived from an EMBL/GenBank/DDBJ whole genome shotgun (WGS) entry which is preliminary data.</text>
</comment>
<feature type="transmembrane region" description="Helical" evidence="1">
    <location>
        <begin position="236"/>
        <end position="254"/>
    </location>
</feature>
<dbReference type="PANTHER" id="PTHR16255:SF6">
    <property type="entry name" value="PROTEIN RETARDED ROOT GROWTH-LIKE"/>
    <property type="match status" value="1"/>
</dbReference>